<feature type="transmembrane region" description="Helical" evidence="1">
    <location>
        <begin position="47"/>
        <end position="69"/>
    </location>
</feature>
<keyword evidence="3" id="KW-1185">Reference proteome</keyword>
<keyword evidence="1" id="KW-0472">Membrane</keyword>
<keyword evidence="1" id="KW-0812">Transmembrane</keyword>
<reference evidence="2 3" key="1">
    <citation type="submission" date="2024-01" db="EMBL/GenBank/DDBJ databases">
        <title>The genomes of 5 underutilized Papilionoideae crops provide insights into root nodulation and disease resistanc.</title>
        <authorList>
            <person name="Yuan L."/>
        </authorList>
    </citation>
    <scope>NUCLEOTIDE SEQUENCE [LARGE SCALE GENOMIC DNA]</scope>
    <source>
        <strain evidence="2">ZHUSHIDOU_FW_LH</strain>
        <tissue evidence="2">Leaf</tissue>
    </source>
</reference>
<sequence>MGMGKKSSSSSSRKWWLKKMMKKEYFSSAFRWNKPLHLRANNIMDTVVFKVVSVVEGVVLVSTLCFFYLCCGCHF</sequence>
<evidence type="ECO:0000313" key="2">
    <source>
        <dbReference type="EMBL" id="KAK7276755.1"/>
    </source>
</evidence>
<dbReference type="Proteomes" id="UP001372338">
    <property type="component" value="Unassembled WGS sequence"/>
</dbReference>
<dbReference type="PANTHER" id="PTHR33726">
    <property type="entry name" value="TRANSMEMBRANE PROTEIN"/>
    <property type="match status" value="1"/>
</dbReference>
<evidence type="ECO:0000256" key="1">
    <source>
        <dbReference type="SAM" id="Phobius"/>
    </source>
</evidence>
<keyword evidence="1" id="KW-1133">Transmembrane helix</keyword>
<comment type="caution">
    <text evidence="2">The sequence shown here is derived from an EMBL/GenBank/DDBJ whole genome shotgun (WGS) entry which is preliminary data.</text>
</comment>
<proteinExistence type="predicted"/>
<dbReference type="PANTHER" id="PTHR33726:SF8">
    <property type="entry name" value="TRANSMEMBRANE PROTEIN"/>
    <property type="match status" value="1"/>
</dbReference>
<accession>A0AAN9FIY7</accession>
<dbReference type="EMBL" id="JAYWIO010000003">
    <property type="protein sequence ID" value="KAK7276755.1"/>
    <property type="molecule type" value="Genomic_DNA"/>
</dbReference>
<evidence type="ECO:0000313" key="3">
    <source>
        <dbReference type="Proteomes" id="UP001372338"/>
    </source>
</evidence>
<dbReference type="AlphaFoldDB" id="A0AAN9FIY7"/>
<name>A0AAN9FIY7_CROPI</name>
<gene>
    <name evidence="2" type="ORF">RIF29_17901</name>
</gene>
<organism evidence="2 3">
    <name type="scientific">Crotalaria pallida</name>
    <name type="common">Smooth rattlebox</name>
    <name type="synonym">Crotalaria striata</name>
    <dbReference type="NCBI Taxonomy" id="3830"/>
    <lineage>
        <taxon>Eukaryota</taxon>
        <taxon>Viridiplantae</taxon>
        <taxon>Streptophyta</taxon>
        <taxon>Embryophyta</taxon>
        <taxon>Tracheophyta</taxon>
        <taxon>Spermatophyta</taxon>
        <taxon>Magnoliopsida</taxon>
        <taxon>eudicotyledons</taxon>
        <taxon>Gunneridae</taxon>
        <taxon>Pentapetalae</taxon>
        <taxon>rosids</taxon>
        <taxon>fabids</taxon>
        <taxon>Fabales</taxon>
        <taxon>Fabaceae</taxon>
        <taxon>Papilionoideae</taxon>
        <taxon>50 kb inversion clade</taxon>
        <taxon>genistoids sensu lato</taxon>
        <taxon>core genistoids</taxon>
        <taxon>Crotalarieae</taxon>
        <taxon>Crotalaria</taxon>
    </lineage>
</organism>
<protein>
    <submittedName>
        <fullName evidence="2">Uncharacterized protein</fullName>
    </submittedName>
</protein>